<dbReference type="AlphaFoldDB" id="A0A2P8C7X0"/>
<dbReference type="Pfam" id="PF04367">
    <property type="entry name" value="DUF502"/>
    <property type="match status" value="1"/>
</dbReference>
<proteinExistence type="predicted"/>
<keyword evidence="1" id="KW-1133">Transmembrane helix</keyword>
<evidence type="ECO:0000313" key="3">
    <source>
        <dbReference type="EMBL" id="PSK81073.1"/>
    </source>
</evidence>
<dbReference type="InterPro" id="IPR007462">
    <property type="entry name" value="COV1-like"/>
</dbReference>
<name>A0A2P8C7X0_9BACT</name>
<dbReference type="Proteomes" id="UP000396862">
    <property type="component" value="Unassembled WGS sequence"/>
</dbReference>
<accession>A0A2P8C7X0</accession>
<evidence type="ECO:0000313" key="4">
    <source>
        <dbReference type="Proteomes" id="UP000240621"/>
    </source>
</evidence>
<reference evidence="2 5" key="2">
    <citation type="submission" date="2019-10" db="EMBL/GenBank/DDBJ databases">
        <title>Prolixibacter strains distinguished by the presence of nitrate reductase genes were adept at nitrate-dependent anaerobic corrosion of metallic iron and carbon steel.</title>
        <authorList>
            <person name="Iino T."/>
            <person name="Shono N."/>
            <person name="Ito K."/>
            <person name="Nakamura R."/>
            <person name="Sueoka K."/>
            <person name="Harayama S."/>
            <person name="Ohkuma M."/>
        </authorList>
    </citation>
    <scope>NUCLEOTIDE SEQUENCE [LARGE SCALE GENOMIC DNA]</scope>
    <source>
        <strain evidence="2 5">MIC1-1</strain>
    </source>
</reference>
<dbReference type="PANTHER" id="PTHR31876">
    <property type="entry name" value="COV-LIKE PROTEIN 1"/>
    <property type="match status" value="1"/>
</dbReference>
<reference evidence="3 4" key="1">
    <citation type="submission" date="2018-03" db="EMBL/GenBank/DDBJ databases">
        <title>Genomic Encyclopedia of Archaeal and Bacterial Type Strains, Phase II (KMG-II): from individual species to whole genera.</title>
        <authorList>
            <person name="Goeker M."/>
        </authorList>
    </citation>
    <scope>NUCLEOTIDE SEQUENCE [LARGE SCALE GENOMIC DNA]</scope>
    <source>
        <strain evidence="3 4">DSM 27267</strain>
    </source>
</reference>
<dbReference type="PANTHER" id="PTHR31876:SF26">
    <property type="entry name" value="PROTEIN LIKE COV 2"/>
    <property type="match status" value="1"/>
</dbReference>
<keyword evidence="5" id="KW-1185">Reference proteome</keyword>
<dbReference type="EMBL" id="PYGC01000011">
    <property type="protein sequence ID" value="PSK81073.1"/>
    <property type="molecule type" value="Genomic_DNA"/>
</dbReference>
<sequence>MKKLVTYFLQGLLMVAPLALTIYFVFEIFDITDGLLSTYLDDWIGFRVPGLGILIIFVLLVILGFVGESIVATPFRNFFNGILERTPFLNLIYTSLKDLFSAFVGKEKKFNSPVMVLMSESEDIWKVGFITQESLEEIGLEEKVAVYFPLAYSFAGELFFVPVERVKRLEIPPAEAMKFIVSGGVTRIDSNARNNHE</sequence>
<feature type="transmembrane region" description="Helical" evidence="1">
    <location>
        <begin position="46"/>
        <end position="66"/>
    </location>
</feature>
<protein>
    <submittedName>
        <fullName evidence="3">Putative membrane protein</fullName>
    </submittedName>
</protein>
<organism evidence="3 4">
    <name type="scientific">Prolixibacter denitrificans</name>
    <dbReference type="NCBI Taxonomy" id="1541063"/>
    <lineage>
        <taxon>Bacteria</taxon>
        <taxon>Pseudomonadati</taxon>
        <taxon>Bacteroidota</taxon>
        <taxon>Bacteroidia</taxon>
        <taxon>Marinilabiliales</taxon>
        <taxon>Prolixibacteraceae</taxon>
        <taxon>Prolixibacter</taxon>
    </lineage>
</organism>
<keyword evidence="1" id="KW-0812">Transmembrane</keyword>
<dbReference type="RefSeq" id="WP_106543394.1">
    <property type="nucleotide sequence ID" value="NZ_BLAU01000001.1"/>
</dbReference>
<dbReference type="Proteomes" id="UP000240621">
    <property type="component" value="Unassembled WGS sequence"/>
</dbReference>
<dbReference type="OrthoDB" id="9789516at2"/>
<feature type="transmembrane region" description="Helical" evidence="1">
    <location>
        <begin position="7"/>
        <end position="26"/>
    </location>
</feature>
<keyword evidence="1" id="KW-0472">Membrane</keyword>
<evidence type="ECO:0000313" key="2">
    <source>
        <dbReference type="EMBL" id="GET22191.1"/>
    </source>
</evidence>
<evidence type="ECO:0000313" key="5">
    <source>
        <dbReference type="Proteomes" id="UP000396862"/>
    </source>
</evidence>
<gene>
    <name evidence="3" type="ORF">CLV93_11150</name>
    <name evidence="2" type="ORF">JCM18694_24370</name>
</gene>
<comment type="caution">
    <text evidence="3">The sequence shown here is derived from an EMBL/GenBank/DDBJ whole genome shotgun (WGS) entry which is preliminary data.</text>
</comment>
<dbReference type="EMBL" id="BLAU01000001">
    <property type="protein sequence ID" value="GET22191.1"/>
    <property type="molecule type" value="Genomic_DNA"/>
</dbReference>
<evidence type="ECO:0000256" key="1">
    <source>
        <dbReference type="SAM" id="Phobius"/>
    </source>
</evidence>